<organism evidence="1 2">
    <name type="scientific">Tagetes erecta</name>
    <name type="common">African marigold</name>
    <dbReference type="NCBI Taxonomy" id="13708"/>
    <lineage>
        <taxon>Eukaryota</taxon>
        <taxon>Viridiplantae</taxon>
        <taxon>Streptophyta</taxon>
        <taxon>Embryophyta</taxon>
        <taxon>Tracheophyta</taxon>
        <taxon>Spermatophyta</taxon>
        <taxon>Magnoliopsida</taxon>
        <taxon>eudicotyledons</taxon>
        <taxon>Gunneridae</taxon>
        <taxon>Pentapetalae</taxon>
        <taxon>asterids</taxon>
        <taxon>campanulids</taxon>
        <taxon>Asterales</taxon>
        <taxon>Asteraceae</taxon>
        <taxon>Asteroideae</taxon>
        <taxon>Heliantheae alliance</taxon>
        <taxon>Tageteae</taxon>
        <taxon>Tagetes</taxon>
    </lineage>
</organism>
<name>A0AAD8KDK1_TARER</name>
<dbReference type="PROSITE" id="PS51257">
    <property type="entry name" value="PROKAR_LIPOPROTEIN"/>
    <property type="match status" value="1"/>
</dbReference>
<keyword evidence="2" id="KW-1185">Reference proteome</keyword>
<gene>
    <name evidence="1" type="ORF">QVD17_23018</name>
</gene>
<dbReference type="EMBL" id="JAUHHV010000006">
    <property type="protein sequence ID" value="KAK1420997.1"/>
    <property type="molecule type" value="Genomic_DNA"/>
</dbReference>
<reference evidence="1" key="1">
    <citation type="journal article" date="2023" name="bioRxiv">
        <title>Improved chromosome-level genome assembly for marigold (Tagetes erecta).</title>
        <authorList>
            <person name="Jiang F."/>
            <person name="Yuan L."/>
            <person name="Wang S."/>
            <person name="Wang H."/>
            <person name="Xu D."/>
            <person name="Wang A."/>
            <person name="Fan W."/>
        </authorList>
    </citation>
    <scope>NUCLEOTIDE SEQUENCE</scope>
    <source>
        <strain evidence="1">WSJ</strain>
        <tissue evidence="1">Leaf</tissue>
    </source>
</reference>
<evidence type="ECO:0000313" key="2">
    <source>
        <dbReference type="Proteomes" id="UP001229421"/>
    </source>
</evidence>
<dbReference type="AlphaFoldDB" id="A0AAD8KDK1"/>
<dbReference type="Proteomes" id="UP001229421">
    <property type="component" value="Unassembled WGS sequence"/>
</dbReference>
<comment type="caution">
    <text evidence="1">The sequence shown here is derived from an EMBL/GenBank/DDBJ whole genome shotgun (WGS) entry which is preliminary data.</text>
</comment>
<protein>
    <submittedName>
        <fullName evidence="1">Uncharacterized protein</fullName>
    </submittedName>
</protein>
<accession>A0AAD8KDK1</accession>
<sequence length="197" mass="22913">MEAATLKLFLVFRSIFFFSRINTHIHTFSFALISCSKFLQNTHTYYTHIPIIFIVNNHITIRKKSNVHPSIHPTDRSFCFWLHQPKDHKIASKCLMHVFFYWGTPNVRKEDFDVYSPHLWRTLVPLFLATRVVWGPLCSDESSTCSASFCFFIVAKRICNAMSFSSLSSCFKIKVNNHASVEADTRSRAKTCDFEKN</sequence>
<evidence type="ECO:0000313" key="1">
    <source>
        <dbReference type="EMBL" id="KAK1420997.1"/>
    </source>
</evidence>
<proteinExistence type="predicted"/>